<keyword evidence="3" id="KW-1185">Reference proteome</keyword>
<sequence length="150" mass="17217">MPQWYRSAETEREEAERAEMEAEEEEGDKNAVAVEEEEEEEEVYEESLRRRRAQAELERHYRRLEQPTVPQMHGRPYSATTFLPPPCIPAGVPVAHKPSVKSTAEKPPLLSTPLSPTPQAAIPGVNQWRRAYFQGFFSHVTMPTFQRAPD</sequence>
<reference evidence="2 3" key="1">
    <citation type="submission" date="2018-11" db="EMBL/GenBank/DDBJ databases">
        <authorList>
            <consortium name="Pathogen Informatics"/>
        </authorList>
    </citation>
    <scope>NUCLEOTIDE SEQUENCE [LARGE SCALE GENOMIC DNA]</scope>
</reference>
<evidence type="ECO:0000313" key="2">
    <source>
        <dbReference type="EMBL" id="VDN14007.1"/>
    </source>
</evidence>
<accession>A0A3P7LQR7</accession>
<feature type="compositionally biased region" description="Basic and acidic residues" evidence="1">
    <location>
        <begin position="8"/>
        <end position="20"/>
    </location>
</feature>
<dbReference type="OrthoDB" id="10649499at2759"/>
<dbReference type="EMBL" id="UYRU01058005">
    <property type="protein sequence ID" value="VDN14007.1"/>
    <property type="molecule type" value="Genomic_DNA"/>
</dbReference>
<name>A0A3P7LQR7_DIBLA</name>
<dbReference type="Proteomes" id="UP000281553">
    <property type="component" value="Unassembled WGS sequence"/>
</dbReference>
<dbReference type="AlphaFoldDB" id="A0A3P7LQR7"/>
<organism evidence="2 3">
    <name type="scientific">Dibothriocephalus latus</name>
    <name type="common">Fish tapeworm</name>
    <name type="synonym">Diphyllobothrium latum</name>
    <dbReference type="NCBI Taxonomy" id="60516"/>
    <lineage>
        <taxon>Eukaryota</taxon>
        <taxon>Metazoa</taxon>
        <taxon>Spiralia</taxon>
        <taxon>Lophotrochozoa</taxon>
        <taxon>Platyhelminthes</taxon>
        <taxon>Cestoda</taxon>
        <taxon>Eucestoda</taxon>
        <taxon>Diphyllobothriidea</taxon>
        <taxon>Diphyllobothriidae</taxon>
        <taxon>Dibothriocephalus</taxon>
    </lineage>
</organism>
<feature type="region of interest" description="Disordered" evidence="1">
    <location>
        <begin position="1"/>
        <end position="49"/>
    </location>
</feature>
<proteinExistence type="predicted"/>
<feature type="compositionally biased region" description="Acidic residues" evidence="1">
    <location>
        <begin position="34"/>
        <end position="45"/>
    </location>
</feature>
<evidence type="ECO:0000313" key="3">
    <source>
        <dbReference type="Proteomes" id="UP000281553"/>
    </source>
</evidence>
<feature type="compositionally biased region" description="Low complexity" evidence="1">
    <location>
        <begin position="107"/>
        <end position="118"/>
    </location>
</feature>
<gene>
    <name evidence="2" type="ORF">DILT_LOCUS9838</name>
</gene>
<feature type="region of interest" description="Disordered" evidence="1">
    <location>
        <begin position="98"/>
        <end position="118"/>
    </location>
</feature>
<protein>
    <submittedName>
        <fullName evidence="2">Uncharacterized protein</fullName>
    </submittedName>
</protein>
<evidence type="ECO:0000256" key="1">
    <source>
        <dbReference type="SAM" id="MobiDB-lite"/>
    </source>
</evidence>